<dbReference type="Proteomes" id="UP000015102">
    <property type="component" value="Unassembled WGS sequence"/>
</dbReference>
<dbReference type="STRING" id="36166.T1GAT6"/>
<dbReference type="EnsemblMetazoa" id="MESCA000347-RA">
    <property type="protein sequence ID" value="MESCA000347-PA"/>
    <property type="gene ID" value="MESCA000347"/>
</dbReference>
<dbReference type="HOGENOM" id="CLU_1572424_0_0_1"/>
<protein>
    <submittedName>
        <fullName evidence="1">Uncharacterized protein</fullName>
    </submittedName>
</protein>
<dbReference type="EMBL" id="CAQQ02391540">
    <property type="status" value="NOT_ANNOTATED_CDS"/>
    <property type="molecule type" value="Genomic_DNA"/>
</dbReference>
<organism evidence="1 2">
    <name type="scientific">Megaselia scalaris</name>
    <name type="common">Humpbacked fly</name>
    <name type="synonym">Phora scalaris</name>
    <dbReference type="NCBI Taxonomy" id="36166"/>
    <lineage>
        <taxon>Eukaryota</taxon>
        <taxon>Metazoa</taxon>
        <taxon>Ecdysozoa</taxon>
        <taxon>Arthropoda</taxon>
        <taxon>Hexapoda</taxon>
        <taxon>Insecta</taxon>
        <taxon>Pterygota</taxon>
        <taxon>Neoptera</taxon>
        <taxon>Endopterygota</taxon>
        <taxon>Diptera</taxon>
        <taxon>Brachycera</taxon>
        <taxon>Muscomorpha</taxon>
        <taxon>Platypezoidea</taxon>
        <taxon>Phoridae</taxon>
        <taxon>Megaseliini</taxon>
        <taxon>Megaselia</taxon>
    </lineage>
</organism>
<evidence type="ECO:0000313" key="1">
    <source>
        <dbReference type="EnsemblMetazoa" id="MESCA000347-PA"/>
    </source>
</evidence>
<sequence>MVVGTYRIRVPDAAEVGGFTYRIPHCGCKPANLGEISGFRFQIVTRRSVDCLLLAATFRKPPNLSSETDPQLTTHKDYSIIRDTLYESVAAMLQASIEKKRNFLETLELKIGLKNYDHQRTIVSQEPSTFLEIYNILMKLSRTTTYAEALNKWNKNKKLVKNLANILMLS</sequence>
<dbReference type="AlphaFoldDB" id="T1GAT6"/>
<evidence type="ECO:0000313" key="2">
    <source>
        <dbReference type="Proteomes" id="UP000015102"/>
    </source>
</evidence>
<dbReference type="Gene3D" id="3.30.190.20">
    <property type="match status" value="1"/>
</dbReference>
<keyword evidence="2" id="KW-1185">Reference proteome</keyword>
<name>T1GAT6_MEGSC</name>
<reference evidence="2" key="1">
    <citation type="submission" date="2013-02" db="EMBL/GenBank/DDBJ databases">
        <authorList>
            <person name="Hughes D."/>
        </authorList>
    </citation>
    <scope>NUCLEOTIDE SEQUENCE</scope>
    <source>
        <strain>Durham</strain>
        <strain evidence="2">NC isolate 2 -- Noor lab</strain>
    </source>
</reference>
<accession>T1GAT6</accession>
<reference evidence="1" key="2">
    <citation type="submission" date="2015-06" db="UniProtKB">
        <authorList>
            <consortium name="EnsemblMetazoa"/>
        </authorList>
    </citation>
    <scope>IDENTIFICATION</scope>
</reference>
<proteinExistence type="predicted"/>